<dbReference type="GO" id="GO:0044205">
    <property type="term" value="P:'de novo' UMP biosynthetic process"/>
    <property type="evidence" value="ECO:0007669"/>
    <property type="project" value="UniProtKB-UniPathway"/>
</dbReference>
<keyword evidence="6" id="KW-0560">Oxidoreductase</keyword>
<comment type="cofactor">
    <cofactor evidence="1">
        <name>FMN</name>
        <dbReference type="ChEBI" id="CHEBI:58210"/>
    </cofactor>
</comment>
<dbReference type="SUPFAM" id="SSF51395">
    <property type="entry name" value="FMN-linked oxidoreductases"/>
    <property type="match status" value="1"/>
</dbReference>
<evidence type="ECO:0000256" key="5">
    <source>
        <dbReference type="ARBA" id="ARBA00022975"/>
    </source>
</evidence>
<protein>
    <submittedName>
        <fullName evidence="8">Dihydropyrimidine dehydrogenase [NADP+], similar to dihydroorotate dehydrogenase</fullName>
    </submittedName>
</protein>
<organism evidence="8">
    <name type="scientific">hydrothermal vent metagenome</name>
    <dbReference type="NCBI Taxonomy" id="652676"/>
    <lineage>
        <taxon>unclassified sequences</taxon>
        <taxon>metagenomes</taxon>
        <taxon>ecological metagenomes</taxon>
    </lineage>
</organism>
<dbReference type="Gene3D" id="3.20.20.70">
    <property type="entry name" value="Aldolase class I"/>
    <property type="match status" value="1"/>
</dbReference>
<dbReference type="InterPro" id="IPR005720">
    <property type="entry name" value="Dihydroorotate_DH_cat"/>
</dbReference>
<gene>
    <name evidence="8" type="ORF">MNBD_IGNAVI01-1549</name>
</gene>
<feature type="domain" description="Dihydroorotate dehydrogenase catalytic" evidence="7">
    <location>
        <begin position="4"/>
        <end position="289"/>
    </location>
</feature>
<dbReference type="GO" id="GO:0004152">
    <property type="term" value="F:dihydroorotate dehydrogenase activity"/>
    <property type="evidence" value="ECO:0007669"/>
    <property type="project" value="InterPro"/>
</dbReference>
<dbReference type="InterPro" id="IPR050074">
    <property type="entry name" value="DHO_dehydrogenase"/>
</dbReference>
<evidence type="ECO:0000313" key="8">
    <source>
        <dbReference type="EMBL" id="VAX19478.1"/>
    </source>
</evidence>
<name>A0A3B1C6J6_9ZZZZ</name>
<keyword evidence="4" id="KW-0288">FMN</keyword>
<evidence type="ECO:0000256" key="1">
    <source>
        <dbReference type="ARBA" id="ARBA00001917"/>
    </source>
</evidence>
<dbReference type="PANTHER" id="PTHR48109">
    <property type="entry name" value="DIHYDROOROTATE DEHYDROGENASE (QUINONE), MITOCHONDRIAL-RELATED"/>
    <property type="match status" value="1"/>
</dbReference>
<dbReference type="UniPathway" id="UPA00070"/>
<evidence type="ECO:0000256" key="2">
    <source>
        <dbReference type="ARBA" id="ARBA00004725"/>
    </source>
</evidence>
<keyword evidence="3" id="KW-0285">Flavoprotein</keyword>
<accession>A0A3B1C6J6</accession>
<dbReference type="InterPro" id="IPR012135">
    <property type="entry name" value="Dihydroorotate_DH_1_2"/>
</dbReference>
<proteinExistence type="predicted"/>
<comment type="pathway">
    <text evidence="2">Pyrimidine metabolism; UMP biosynthesis via de novo pathway.</text>
</comment>
<evidence type="ECO:0000256" key="6">
    <source>
        <dbReference type="ARBA" id="ARBA00023002"/>
    </source>
</evidence>
<evidence type="ECO:0000256" key="3">
    <source>
        <dbReference type="ARBA" id="ARBA00022630"/>
    </source>
</evidence>
<reference evidence="8" key="1">
    <citation type="submission" date="2018-06" db="EMBL/GenBank/DDBJ databases">
        <authorList>
            <person name="Zhirakovskaya E."/>
        </authorList>
    </citation>
    <scope>NUCLEOTIDE SEQUENCE</scope>
</reference>
<dbReference type="GO" id="GO:0006207">
    <property type="term" value="P:'de novo' pyrimidine nucleobase biosynthetic process"/>
    <property type="evidence" value="ECO:0007669"/>
    <property type="project" value="TreeGrafter"/>
</dbReference>
<dbReference type="InterPro" id="IPR013785">
    <property type="entry name" value="Aldolase_TIM"/>
</dbReference>
<dbReference type="Pfam" id="PF01180">
    <property type="entry name" value="DHO_dh"/>
    <property type="match status" value="1"/>
</dbReference>
<evidence type="ECO:0000259" key="7">
    <source>
        <dbReference type="Pfam" id="PF01180"/>
    </source>
</evidence>
<dbReference type="PANTHER" id="PTHR48109:SF3">
    <property type="entry name" value="SLL0744 PROTEIN"/>
    <property type="match status" value="1"/>
</dbReference>
<dbReference type="EMBL" id="UOGD01000141">
    <property type="protein sequence ID" value="VAX19478.1"/>
    <property type="molecule type" value="Genomic_DNA"/>
</dbReference>
<sequence>MADLSTKYLGLELKNPIIASSSTLTDNVESIKNLAENGASAIVLRSIFEEEITLENESFIEEAVKDGYEEGLFDYYDKKIKQDNVNKYLELISDAKAAVDVPIIASINCMSNHEWTYFAKKIEDAGADALELNMFFLPSWFDRSCDENEVLYFDVVHKVLSEVTIPVTLKISHYFSNLSNMISELSQSGVKGLVLFNKFFSPDFDIEEEKVTPTYVYSNPQDIALPLRWIAIMSEKVECDLVASTGIHDGEGVVKQLLAGAKAVQIASTLYKNGSEQIGKMLTTLEDWMNKKGYSSLDDFRGKMSYGKVSNPALYERVQFMKHFGSKK</sequence>
<dbReference type="NCBIfam" id="NF005741">
    <property type="entry name" value="PRK07565.1"/>
    <property type="match status" value="1"/>
</dbReference>
<dbReference type="PIRSF" id="PIRSF000164">
    <property type="entry name" value="DHO_oxidase"/>
    <property type="match status" value="1"/>
</dbReference>
<dbReference type="GO" id="GO:0005737">
    <property type="term" value="C:cytoplasm"/>
    <property type="evidence" value="ECO:0007669"/>
    <property type="project" value="InterPro"/>
</dbReference>
<dbReference type="AlphaFoldDB" id="A0A3B1C6J6"/>
<keyword evidence="5" id="KW-0665">Pyrimidine biosynthesis</keyword>
<evidence type="ECO:0000256" key="4">
    <source>
        <dbReference type="ARBA" id="ARBA00022643"/>
    </source>
</evidence>